<dbReference type="Pfam" id="PF08242">
    <property type="entry name" value="Methyltransf_12"/>
    <property type="match status" value="1"/>
</dbReference>
<dbReference type="Pfam" id="PF02801">
    <property type="entry name" value="Ketoacyl-synt_C"/>
    <property type="match status" value="1"/>
</dbReference>
<evidence type="ECO:0000313" key="10">
    <source>
        <dbReference type="Proteomes" id="UP001050975"/>
    </source>
</evidence>
<dbReference type="Gene3D" id="3.40.366.10">
    <property type="entry name" value="Malonyl-Coenzyme A Acyl Carrier Protein, domain 2"/>
    <property type="match status" value="1"/>
</dbReference>
<organism evidence="9 10">
    <name type="scientific">Microseira wollei NIES-4236</name>
    <dbReference type="NCBI Taxonomy" id="2530354"/>
    <lineage>
        <taxon>Bacteria</taxon>
        <taxon>Bacillati</taxon>
        <taxon>Cyanobacteriota</taxon>
        <taxon>Cyanophyceae</taxon>
        <taxon>Oscillatoriophycideae</taxon>
        <taxon>Aerosakkonematales</taxon>
        <taxon>Aerosakkonemataceae</taxon>
        <taxon>Microseira</taxon>
    </lineage>
</organism>
<keyword evidence="2" id="KW-0597">Phosphoprotein</keyword>
<dbReference type="FunFam" id="3.40.47.10:FF:000042">
    <property type="entry name" value="Polyketide synthase Pks13"/>
    <property type="match status" value="1"/>
</dbReference>
<keyword evidence="3" id="KW-0808">Transferase</keyword>
<reference evidence="9" key="1">
    <citation type="submission" date="2019-10" db="EMBL/GenBank/DDBJ databases">
        <title>Draft genome sequece of Microseira wollei NIES-4236.</title>
        <authorList>
            <person name="Yamaguchi H."/>
            <person name="Suzuki S."/>
            <person name="Kawachi M."/>
        </authorList>
    </citation>
    <scope>NUCLEOTIDE SEQUENCE</scope>
    <source>
        <strain evidence="9">NIES-4236</strain>
    </source>
</reference>
<dbReference type="SMART" id="SM00825">
    <property type="entry name" value="PKS_KS"/>
    <property type="match status" value="1"/>
</dbReference>
<dbReference type="CDD" id="cd00833">
    <property type="entry name" value="PKS"/>
    <property type="match status" value="1"/>
</dbReference>
<dbReference type="CDD" id="cd02440">
    <property type="entry name" value="AdoMet_MTases"/>
    <property type="match status" value="1"/>
</dbReference>
<proteinExistence type="predicted"/>
<keyword evidence="1" id="KW-0596">Phosphopantetheine</keyword>
<dbReference type="SUPFAM" id="SSF55048">
    <property type="entry name" value="Probable ACP-binding domain of malonyl-CoA ACP transacylase"/>
    <property type="match status" value="1"/>
</dbReference>
<evidence type="ECO:0000256" key="6">
    <source>
        <dbReference type="ARBA" id="ARBA00023268"/>
    </source>
</evidence>
<dbReference type="Pfam" id="PF00698">
    <property type="entry name" value="Acyl_transf_1"/>
    <property type="match status" value="1"/>
</dbReference>
<dbReference type="InterPro" id="IPR016035">
    <property type="entry name" value="Acyl_Trfase/lysoPLipase"/>
</dbReference>
<evidence type="ECO:0000259" key="8">
    <source>
        <dbReference type="PROSITE" id="PS52004"/>
    </source>
</evidence>
<feature type="domain" description="Carrier" evidence="7">
    <location>
        <begin position="1531"/>
        <end position="1608"/>
    </location>
</feature>
<dbReference type="InterPro" id="IPR001031">
    <property type="entry name" value="Thioesterase"/>
</dbReference>
<feature type="domain" description="Ketosynthase family 3 (KS3)" evidence="8">
    <location>
        <begin position="10"/>
        <end position="435"/>
    </location>
</feature>
<dbReference type="RefSeq" id="WP_226585620.1">
    <property type="nucleotide sequence ID" value="NZ_BLAY01000078.1"/>
</dbReference>
<dbReference type="Pfam" id="PF00975">
    <property type="entry name" value="Thioesterase"/>
    <property type="match status" value="1"/>
</dbReference>
<accession>A0AAV3XBR0</accession>
<dbReference type="InterPro" id="IPR020806">
    <property type="entry name" value="PKS_PP-bd"/>
</dbReference>
<dbReference type="InterPro" id="IPR009081">
    <property type="entry name" value="PP-bd_ACP"/>
</dbReference>
<dbReference type="GO" id="GO:0006633">
    <property type="term" value="P:fatty acid biosynthetic process"/>
    <property type="evidence" value="ECO:0007669"/>
    <property type="project" value="InterPro"/>
</dbReference>
<dbReference type="PROSITE" id="PS50075">
    <property type="entry name" value="CARRIER"/>
    <property type="match status" value="1"/>
</dbReference>
<keyword evidence="4" id="KW-0276">Fatty acid metabolism</keyword>
<gene>
    <name evidence="9" type="ORF">MiSe_46950</name>
</gene>
<protein>
    <submittedName>
        <fullName evidence="9">Beta-ketoacyl synthase</fullName>
    </submittedName>
</protein>
<evidence type="ECO:0000256" key="3">
    <source>
        <dbReference type="ARBA" id="ARBA00022679"/>
    </source>
</evidence>
<evidence type="ECO:0000313" key="9">
    <source>
        <dbReference type="EMBL" id="GET39923.1"/>
    </source>
</evidence>
<dbReference type="Gene3D" id="3.30.70.250">
    <property type="entry name" value="Malonyl-CoA ACP transacylase, ACP-binding"/>
    <property type="match status" value="1"/>
</dbReference>
<dbReference type="InterPro" id="IPR018201">
    <property type="entry name" value="Ketoacyl_synth_AS"/>
</dbReference>
<dbReference type="SUPFAM" id="SSF53474">
    <property type="entry name" value="alpha/beta-Hydrolases"/>
    <property type="match status" value="1"/>
</dbReference>
<dbReference type="Gene3D" id="3.30.70.3290">
    <property type="match status" value="1"/>
</dbReference>
<evidence type="ECO:0000256" key="4">
    <source>
        <dbReference type="ARBA" id="ARBA00022832"/>
    </source>
</evidence>
<dbReference type="PROSITE" id="PS52004">
    <property type="entry name" value="KS3_2"/>
    <property type="match status" value="1"/>
</dbReference>
<dbReference type="InterPro" id="IPR029063">
    <property type="entry name" value="SAM-dependent_MTases_sf"/>
</dbReference>
<dbReference type="Gene3D" id="3.40.50.150">
    <property type="entry name" value="Vaccinia Virus protein VP39"/>
    <property type="match status" value="1"/>
</dbReference>
<keyword evidence="6" id="KW-0511">Multifunctional enzyme</keyword>
<dbReference type="Gene3D" id="3.40.50.1820">
    <property type="entry name" value="alpha/beta hydrolase"/>
    <property type="match status" value="1"/>
</dbReference>
<dbReference type="FunFam" id="3.40.366.10:FF:000002">
    <property type="entry name" value="Probable polyketide synthase 2"/>
    <property type="match status" value="1"/>
</dbReference>
<evidence type="ECO:0000256" key="1">
    <source>
        <dbReference type="ARBA" id="ARBA00022450"/>
    </source>
</evidence>
<dbReference type="InterPro" id="IPR036291">
    <property type="entry name" value="NAD(P)-bd_dom_sf"/>
</dbReference>
<dbReference type="SUPFAM" id="SSF53335">
    <property type="entry name" value="S-adenosyl-L-methionine-dependent methyltransferases"/>
    <property type="match status" value="1"/>
</dbReference>
<evidence type="ECO:0000259" key="7">
    <source>
        <dbReference type="PROSITE" id="PS50075"/>
    </source>
</evidence>
<dbReference type="PANTHER" id="PTHR43775:SF51">
    <property type="entry name" value="INACTIVE PHENOLPHTHIOCEROL SYNTHESIS POLYKETIDE SYNTHASE TYPE I PKS1-RELATED"/>
    <property type="match status" value="1"/>
</dbReference>
<comment type="caution">
    <text evidence="9">The sequence shown here is derived from an EMBL/GenBank/DDBJ whole genome shotgun (WGS) entry which is preliminary data.</text>
</comment>
<keyword evidence="10" id="KW-1185">Reference proteome</keyword>
<dbReference type="InterPro" id="IPR020841">
    <property type="entry name" value="PKS_Beta-ketoAc_synthase_dom"/>
</dbReference>
<dbReference type="InterPro" id="IPR029058">
    <property type="entry name" value="AB_hydrolase_fold"/>
</dbReference>
<dbReference type="InterPro" id="IPR001227">
    <property type="entry name" value="Ac_transferase_dom_sf"/>
</dbReference>
<dbReference type="SUPFAM" id="SSF52151">
    <property type="entry name" value="FabD/lysophospholipase-like"/>
    <property type="match status" value="1"/>
</dbReference>
<dbReference type="SUPFAM" id="SSF51735">
    <property type="entry name" value="NAD(P)-binding Rossmann-fold domains"/>
    <property type="match status" value="1"/>
</dbReference>
<dbReference type="Pfam" id="PF00109">
    <property type="entry name" value="ketoacyl-synt"/>
    <property type="match status" value="1"/>
</dbReference>
<dbReference type="SUPFAM" id="SSF47336">
    <property type="entry name" value="ACP-like"/>
    <property type="match status" value="1"/>
</dbReference>
<dbReference type="Pfam" id="PF22621">
    <property type="entry name" value="CurL-like_PKS_C"/>
    <property type="match status" value="1"/>
</dbReference>
<dbReference type="Pfam" id="PF00550">
    <property type="entry name" value="PP-binding"/>
    <property type="match status" value="1"/>
</dbReference>
<dbReference type="InterPro" id="IPR014030">
    <property type="entry name" value="Ketoacyl_synth_N"/>
</dbReference>
<dbReference type="PROSITE" id="PS00606">
    <property type="entry name" value="KS3_1"/>
    <property type="match status" value="1"/>
</dbReference>
<dbReference type="SUPFAM" id="SSF53901">
    <property type="entry name" value="Thiolase-like"/>
    <property type="match status" value="1"/>
</dbReference>
<dbReference type="SMART" id="SM00827">
    <property type="entry name" value="PKS_AT"/>
    <property type="match status" value="1"/>
</dbReference>
<dbReference type="Gene3D" id="1.10.1200.10">
    <property type="entry name" value="ACP-like"/>
    <property type="match status" value="1"/>
</dbReference>
<evidence type="ECO:0000256" key="5">
    <source>
        <dbReference type="ARBA" id="ARBA00023098"/>
    </source>
</evidence>
<dbReference type="EMBL" id="BLAY01000078">
    <property type="protein sequence ID" value="GET39923.1"/>
    <property type="molecule type" value="Genomic_DNA"/>
</dbReference>
<evidence type="ECO:0000256" key="2">
    <source>
        <dbReference type="ARBA" id="ARBA00022553"/>
    </source>
</evidence>
<dbReference type="InterPro" id="IPR013217">
    <property type="entry name" value="Methyltransf_12"/>
</dbReference>
<dbReference type="InterPro" id="IPR050091">
    <property type="entry name" value="PKS_NRPS_Biosynth_Enz"/>
</dbReference>
<dbReference type="GO" id="GO:0031177">
    <property type="term" value="F:phosphopantetheine binding"/>
    <property type="evidence" value="ECO:0007669"/>
    <property type="project" value="InterPro"/>
</dbReference>
<dbReference type="SMART" id="SM00823">
    <property type="entry name" value="PKS_PP"/>
    <property type="match status" value="1"/>
</dbReference>
<dbReference type="GO" id="GO:0004315">
    <property type="term" value="F:3-oxoacyl-[acyl-carrier-protein] synthase activity"/>
    <property type="evidence" value="ECO:0007669"/>
    <property type="project" value="InterPro"/>
</dbReference>
<dbReference type="Proteomes" id="UP001050975">
    <property type="component" value="Unassembled WGS sequence"/>
</dbReference>
<dbReference type="InterPro" id="IPR036736">
    <property type="entry name" value="ACP-like_sf"/>
</dbReference>
<name>A0AAV3XBR0_9CYAN</name>
<dbReference type="InterPro" id="IPR014031">
    <property type="entry name" value="Ketoacyl_synth_C"/>
</dbReference>
<dbReference type="InterPro" id="IPR016036">
    <property type="entry name" value="Malonyl_transacylase_ACP-bd"/>
</dbReference>
<dbReference type="InterPro" id="IPR016039">
    <property type="entry name" value="Thiolase-like"/>
</dbReference>
<dbReference type="InterPro" id="IPR014043">
    <property type="entry name" value="Acyl_transferase_dom"/>
</dbReference>
<sequence length="1913" mass="211589">MNNATDYDAFKDIAIIGMAGRFPGAKNLEEFWQNLQDGVESVNSFNDAELIAAGVDKNLINDPNYVKAGAILEDVDLFDAPFFDFNPKEAENTDPQHRLFLECAWSALENAGYDSSRCESRIGVYAGAALNTYLALNTDNDPIGSVSSFQKLIGNDKDFLSTRVSYKLNLSGPSITVQTACSTSLVAIALAYQSLLNYQCDMALAGGISIIVPEKTGYLYQEGGILSKDGHCRAFDAKASGTIVGNGVGVVVLKRLADAIADGDCIHAIIKGVAINNDGANKVGYTAPSVDGQVEVVSEALTLAGVDPETITYIEAHGTGTSLGDPIELAALTNVFRDSTEKKGFCAIGSLKTNIGHLNTAAGVAGLIKTVLALQHKLIPPSLNFAQPNPQIDFTNSPFYVNTQLQAWQPGKTPRRAGVSSFGFGGTNAHVILEEAPTGKKQGSKGAGEQGRKHQLLVVSAKTRSALETATANLAKYLNQHPEIDLADVAYTLQVGRREFNHRCMVVCKDIKDAATLLESQPVFAHCQENIKRSIVFMFPGQGSQYANMARELYESEPVFREQIDDCAELLQPLLGRDLRHILYPDVEDTEEFTEKLQQTAIAQPALFAIEYALAKLWMEWGVHPKAMIGHSIGEYVAACLAGVFSLEDALALVAARAQLMQQLPGGTMLVVHLTEKECQTLLNPELSLAAVNGPSLCVVSGSTAAIDVLENQLVSAGVECQRLHTSHAFHSSMMNPILDSFTQRVKKIRLNPPQIPYLSNVTGTWITAAQATDPSYWSKHLRSTVRFADGLFELMKEPANILLEVGPGRTLSTLAKRHPERAAEQVILSSVRHPQQNDSDVAFLLNALGQLWLAGVQVDWLGFYSHQERHRLPLPTYPFERQRYWIQASLPSKNLVKVTSEIEWQPMVLQRRLVDYLLSPMAISQRLVAQLPELISQTDSKIFNQLLVQIEANSVAYVLQAFQKMGWQFQVGERFSVAEVAKKLGVVSKYQQLLGRVLEMLAQEGMLLPIGDGWEAIKEQQILDPQEMMNNLLDQYPDNVGELSLLQRCGINLADVLQGDCDPLELLHPKVYDRAANQRLQESPINKIMQTLVQRAVELALEQCQGEKQSTLRVIEIGAGTGLTTSYVLPILNPATTEYVYTDISSFFTAKAQDKFRDYPFVRYQLLDIEQDPLSQGFGLHQFDLVIAANVLHATQDLHQTLHHVRQLLAPGGMLVLLELTSRLGFVDLTFGLTEGWWRFTDYDLRPDYPLLSSAKWLKLLQESGFSKAATIAPQTNYRGIDDYQAVIVAQSMMPSVAGRNWLILCDAEGRGQQLAALLTSQGDVCAQVFPGEKYEQLAELEFSIDSTNPTDWQRIFESLPTPLYGIIHLWSLNAAGAEISTVRDLEKTVEIAYRSASGLVQWVLNSTFSQSLGLWLVTRGTQPVEIEPNILGLAQSRLWKMGNAIALEHPELNCIRVDLDPERIGDEAEYLFQEINSDSRTDQVAFRGQIRYVARQIAPSQSEKDAARLAVATSDRRELNLTEVVRYDSNDKSVISLIIEQVSQLLGVAADQIDIEQPLSNLGLDSLVVIELRKRLSNELKVDVPLASFLDGSSIAKLENQIKEAIASFSGVETSKASPSLVALQPSGSEPPLFCIHPVAGVVFPYYELACQLGEKQPVYGLQSVGFGDDEQPLTSIEEMAERYIQDLRAVQPTGPYRLVAWSFGAIVAFEMAVQLEQAGEKVDLLAVIDTPPPSANKIGSVFLALKFVSMSLLPYIWPYVYDYLELSLAALHQSKPRNLVQRVGKKLWELTQSKLKYRQAPRSELVMKYRQPNVNRLLRVILKNFIASGDYVPSVYAEKIHLFRTNEKLWEVERDNTLGWSNFAKGGVEIHQIPGHHLSVLRTPNVQVVAQKLKACLNHVHSQTKKKRNW</sequence>
<keyword evidence="5" id="KW-0443">Lipid metabolism</keyword>
<dbReference type="Gene3D" id="3.40.50.720">
    <property type="entry name" value="NAD(P)-binding Rossmann-like Domain"/>
    <property type="match status" value="1"/>
</dbReference>
<dbReference type="PANTHER" id="PTHR43775">
    <property type="entry name" value="FATTY ACID SYNTHASE"/>
    <property type="match status" value="1"/>
</dbReference>
<dbReference type="GO" id="GO:0004312">
    <property type="term" value="F:fatty acid synthase activity"/>
    <property type="evidence" value="ECO:0007669"/>
    <property type="project" value="TreeGrafter"/>
</dbReference>
<dbReference type="Gene3D" id="3.40.47.10">
    <property type="match status" value="1"/>
</dbReference>